<dbReference type="Proteomes" id="UP000244913">
    <property type="component" value="Unassembled WGS sequence"/>
</dbReference>
<comment type="caution">
    <text evidence="1">The sequence shown here is derived from an EMBL/GenBank/DDBJ whole genome shotgun (WGS) entry which is preliminary data.</text>
</comment>
<dbReference type="InterPro" id="IPR051806">
    <property type="entry name" value="HAD-like_SPP"/>
</dbReference>
<protein>
    <submittedName>
        <fullName evidence="1">Phosphatase</fullName>
    </submittedName>
</protein>
<dbReference type="InterPro" id="IPR023214">
    <property type="entry name" value="HAD_sf"/>
</dbReference>
<dbReference type="SUPFAM" id="SSF56784">
    <property type="entry name" value="HAD-like"/>
    <property type="match status" value="1"/>
</dbReference>
<dbReference type="EMBL" id="QDKP01000035">
    <property type="protein sequence ID" value="PVM82642.1"/>
    <property type="molecule type" value="Genomic_DNA"/>
</dbReference>
<dbReference type="AlphaFoldDB" id="A0A2T9JG25"/>
<dbReference type="CDD" id="cd07505">
    <property type="entry name" value="HAD_BPGM-like"/>
    <property type="match status" value="1"/>
</dbReference>
<dbReference type="SFLD" id="SFLDG01129">
    <property type="entry name" value="C1.5:_HAD__Beta-PGM__Phosphata"/>
    <property type="match status" value="1"/>
</dbReference>
<gene>
    <name evidence="1" type="ORF">DDF65_11260</name>
</gene>
<reference evidence="1 2" key="1">
    <citation type="submission" date="2018-04" db="EMBL/GenBank/DDBJ databases">
        <title>The genome sequence of Caulobacter sp. 736.</title>
        <authorList>
            <person name="Gao J."/>
            <person name="Sun J."/>
        </authorList>
    </citation>
    <scope>NUCLEOTIDE SEQUENCE [LARGE SCALE GENOMIC DNA]</scope>
    <source>
        <strain evidence="1 2">736</strain>
    </source>
</reference>
<dbReference type="Gene3D" id="1.10.150.240">
    <property type="entry name" value="Putative phosphatase, domain 2"/>
    <property type="match status" value="1"/>
</dbReference>
<dbReference type="PANTHER" id="PTHR43481:SF4">
    <property type="entry name" value="GLYCEROL-1-PHOSPHATE PHOSPHOHYDROLASE 1-RELATED"/>
    <property type="match status" value="1"/>
</dbReference>
<dbReference type="InterPro" id="IPR023198">
    <property type="entry name" value="PGP-like_dom2"/>
</dbReference>
<accession>A0A2T9JG25</accession>
<dbReference type="Pfam" id="PF00702">
    <property type="entry name" value="Hydrolase"/>
    <property type="match status" value="1"/>
</dbReference>
<name>A0A2T9JG25_9CAUL</name>
<dbReference type="SFLD" id="SFLDS00003">
    <property type="entry name" value="Haloacid_Dehalogenase"/>
    <property type="match status" value="1"/>
</dbReference>
<dbReference type="NCBIfam" id="TIGR01509">
    <property type="entry name" value="HAD-SF-IA-v3"/>
    <property type="match status" value="1"/>
</dbReference>
<dbReference type="PANTHER" id="PTHR43481">
    <property type="entry name" value="FRUCTOSE-1-PHOSPHATE PHOSPHATASE"/>
    <property type="match status" value="1"/>
</dbReference>
<dbReference type="GO" id="GO:0050308">
    <property type="term" value="F:sugar-phosphatase activity"/>
    <property type="evidence" value="ECO:0007669"/>
    <property type="project" value="TreeGrafter"/>
</dbReference>
<organism evidence="1 2">
    <name type="scientific">Caulobacter radicis</name>
    <dbReference type="NCBI Taxonomy" id="2172650"/>
    <lineage>
        <taxon>Bacteria</taxon>
        <taxon>Pseudomonadati</taxon>
        <taxon>Pseudomonadota</taxon>
        <taxon>Alphaproteobacteria</taxon>
        <taxon>Caulobacterales</taxon>
        <taxon>Caulobacteraceae</taxon>
        <taxon>Caulobacter</taxon>
    </lineage>
</organism>
<evidence type="ECO:0000313" key="1">
    <source>
        <dbReference type="EMBL" id="PVM82642.1"/>
    </source>
</evidence>
<proteinExistence type="predicted"/>
<dbReference type="InterPro" id="IPR006439">
    <property type="entry name" value="HAD-SF_hydro_IA"/>
</dbReference>
<dbReference type="PRINTS" id="PR00413">
    <property type="entry name" value="HADHALOGNASE"/>
</dbReference>
<evidence type="ECO:0000313" key="2">
    <source>
        <dbReference type="Proteomes" id="UP000244913"/>
    </source>
</evidence>
<dbReference type="Gene3D" id="3.40.50.1000">
    <property type="entry name" value="HAD superfamily/HAD-like"/>
    <property type="match status" value="1"/>
</dbReference>
<sequence>MGAPEAPPSSPARPQPGHPVIKERFPDTKALIFDCDGTLVDSLSLYAVAWPAGLRSTGHAMEASWYLERGGFSGDMLMDAFEREVGQTLDRAKVMEAVWAAYSAGIDSLAEITAVTAIARAFHGRLPMAVASSGPSDFVRLSLKARGLDVLFDAIVTVEDVAAAKPAPDLFLEAARRLGVPPRDCLVFEDSIQGLQAAAAAGCNAIDVRELMEEAA</sequence>
<dbReference type="InterPro" id="IPR036412">
    <property type="entry name" value="HAD-like_sf"/>
</dbReference>
<keyword evidence="2" id="KW-1185">Reference proteome</keyword>